<proteinExistence type="predicted"/>
<keyword evidence="1" id="KW-0472">Membrane</keyword>
<accession>A0A1R4EU26</accession>
<gene>
    <name evidence="2" type="ORF">FM101_00810</name>
</gene>
<reference evidence="2 3" key="1">
    <citation type="submission" date="2017-02" db="EMBL/GenBank/DDBJ databases">
        <authorList>
            <person name="Peterson S.W."/>
        </authorList>
    </citation>
    <scope>NUCLEOTIDE SEQUENCE [LARGE SCALE GENOMIC DNA]</scope>
    <source>
        <strain evidence="2 3">B Ar 00.02</strain>
    </source>
</reference>
<evidence type="ECO:0000256" key="1">
    <source>
        <dbReference type="SAM" id="Phobius"/>
    </source>
</evidence>
<sequence length="48" mass="5128">MSTTGSSTPEHIPVNVAPARLVFGWMLVGVPLLYGVVTTLSRVGQLFQ</sequence>
<evidence type="ECO:0000313" key="3">
    <source>
        <dbReference type="Proteomes" id="UP000195913"/>
    </source>
</evidence>
<protein>
    <submittedName>
        <fullName evidence="2">Uncharacterized protein</fullName>
    </submittedName>
</protein>
<dbReference type="RefSeq" id="WP_179204193.1">
    <property type="nucleotide sequence ID" value="NZ_FUHW01000004.1"/>
</dbReference>
<dbReference type="AlphaFoldDB" id="A0A1R4EU26"/>
<feature type="transmembrane region" description="Helical" evidence="1">
    <location>
        <begin position="20"/>
        <end position="40"/>
    </location>
</feature>
<keyword evidence="1" id="KW-1133">Transmembrane helix</keyword>
<keyword evidence="3" id="KW-1185">Reference proteome</keyword>
<keyword evidence="1" id="KW-0812">Transmembrane</keyword>
<dbReference type="Proteomes" id="UP000195913">
    <property type="component" value="Unassembled WGS sequence"/>
</dbReference>
<name>A0A1R4EU26_9MICC</name>
<organism evidence="2 3">
    <name type="scientific">Arthrobacter rhombi</name>
    <dbReference type="NCBI Taxonomy" id="71253"/>
    <lineage>
        <taxon>Bacteria</taxon>
        <taxon>Bacillati</taxon>
        <taxon>Actinomycetota</taxon>
        <taxon>Actinomycetes</taxon>
        <taxon>Micrococcales</taxon>
        <taxon>Micrococcaceae</taxon>
        <taxon>Arthrobacter</taxon>
    </lineage>
</organism>
<dbReference type="EMBL" id="FUHW01000004">
    <property type="protein sequence ID" value="SJM47158.1"/>
    <property type="molecule type" value="Genomic_DNA"/>
</dbReference>
<evidence type="ECO:0000313" key="2">
    <source>
        <dbReference type="EMBL" id="SJM47158.1"/>
    </source>
</evidence>